<proteinExistence type="predicted"/>
<evidence type="ECO:0000313" key="3">
    <source>
        <dbReference type="Proteomes" id="UP001161139"/>
    </source>
</evidence>
<accession>A0ABD4XVP6</accession>
<organism evidence="2 3">
    <name type="scientific">Stutzerimonas stutzeri</name>
    <name type="common">Pseudomonas stutzeri</name>
    <dbReference type="NCBI Taxonomy" id="316"/>
    <lineage>
        <taxon>Bacteria</taxon>
        <taxon>Pseudomonadati</taxon>
        <taxon>Pseudomonadota</taxon>
        <taxon>Gammaproteobacteria</taxon>
        <taxon>Pseudomonadales</taxon>
        <taxon>Pseudomonadaceae</taxon>
        <taxon>Stutzerimonas</taxon>
    </lineage>
</organism>
<dbReference type="Pfam" id="PF01464">
    <property type="entry name" value="SLT"/>
    <property type="match status" value="1"/>
</dbReference>
<dbReference type="EMBL" id="JAOCDG010000003">
    <property type="protein sequence ID" value="MDH0686930.1"/>
    <property type="molecule type" value="Genomic_DNA"/>
</dbReference>
<comment type="caution">
    <text evidence="2">The sequence shown here is derived from an EMBL/GenBank/DDBJ whole genome shotgun (WGS) entry which is preliminary data.</text>
</comment>
<dbReference type="AlphaFoldDB" id="A0ABD4XVP6"/>
<dbReference type="InterPro" id="IPR008258">
    <property type="entry name" value="Transglycosylase_SLT_dom_1"/>
</dbReference>
<dbReference type="Gene3D" id="1.10.530.10">
    <property type="match status" value="1"/>
</dbReference>
<gene>
    <name evidence="2" type="ORF">N5D09_02375</name>
</gene>
<dbReference type="SUPFAM" id="SSF53955">
    <property type="entry name" value="Lysozyme-like"/>
    <property type="match status" value="1"/>
</dbReference>
<sequence length="155" mass="17145">MFDLPPAIAAGEIPQQCVVATIQRYQIPATLIVGILGQENGRVGTASRNSNGSVDYGPGQVNSIWLATLAPYGVTAKDLQWDGCKNLWVSGWIMRRCLNKFNNNAWMAIGCYHAGENPRTDTHVRRMYSYAGLVQEKSLKYGPGFQRWLAMAPKP</sequence>
<dbReference type="RefSeq" id="WP_088192368.1">
    <property type="nucleotide sequence ID" value="NZ_JAOCDG010000003.1"/>
</dbReference>
<dbReference type="InterPro" id="IPR023346">
    <property type="entry name" value="Lysozyme-like_dom_sf"/>
</dbReference>
<reference evidence="2" key="1">
    <citation type="submission" date="2022-09" db="EMBL/GenBank/DDBJ databases">
        <title>Intensive care unit water sources are persistently colonized with multi-drug resistant bacteria and are the site of extensive horizontal gene transfer of antibiotic resistance genes.</title>
        <authorList>
            <person name="Diorio-Toth L."/>
        </authorList>
    </citation>
    <scope>NUCLEOTIDE SEQUENCE</scope>
    <source>
        <strain evidence="2">GD03864</strain>
    </source>
</reference>
<evidence type="ECO:0000313" key="2">
    <source>
        <dbReference type="EMBL" id="MDH0686930.1"/>
    </source>
</evidence>
<name>A0ABD4XVP6_STUST</name>
<feature type="domain" description="Transglycosylase SLT" evidence="1">
    <location>
        <begin position="18"/>
        <end position="119"/>
    </location>
</feature>
<dbReference type="Proteomes" id="UP001161139">
    <property type="component" value="Unassembled WGS sequence"/>
</dbReference>
<dbReference type="CDD" id="cd13400">
    <property type="entry name" value="LT_IagB-like"/>
    <property type="match status" value="1"/>
</dbReference>
<evidence type="ECO:0000259" key="1">
    <source>
        <dbReference type="Pfam" id="PF01464"/>
    </source>
</evidence>
<protein>
    <submittedName>
        <fullName evidence="2">Lytic transglycosylase domain-containing protein</fullName>
    </submittedName>
</protein>